<evidence type="ECO:0000313" key="3">
    <source>
        <dbReference type="EMBL" id="KAJ1115214.1"/>
    </source>
</evidence>
<dbReference type="Pfam" id="PF00098">
    <property type="entry name" value="zf-CCHC"/>
    <property type="match status" value="1"/>
</dbReference>
<comment type="caution">
    <text evidence="3">The sequence shown here is derived from an EMBL/GenBank/DDBJ whole genome shotgun (WGS) entry which is preliminary data.</text>
</comment>
<dbReference type="EMBL" id="JANPWB010000012">
    <property type="protein sequence ID" value="KAJ1115214.1"/>
    <property type="molecule type" value="Genomic_DNA"/>
</dbReference>
<dbReference type="GO" id="GO:0003676">
    <property type="term" value="F:nucleic acid binding"/>
    <property type="evidence" value="ECO:0007669"/>
    <property type="project" value="InterPro"/>
</dbReference>
<protein>
    <recommendedName>
        <fullName evidence="2">CCHC-type domain-containing protein</fullName>
    </recommendedName>
</protein>
<dbReference type="AlphaFoldDB" id="A0AAV7NI39"/>
<dbReference type="PROSITE" id="PS50158">
    <property type="entry name" value="ZF_CCHC"/>
    <property type="match status" value="1"/>
</dbReference>
<keyword evidence="4" id="KW-1185">Reference proteome</keyword>
<proteinExistence type="predicted"/>
<name>A0AAV7NI39_PLEWA</name>
<keyword evidence="1" id="KW-0479">Metal-binding</keyword>
<evidence type="ECO:0000313" key="4">
    <source>
        <dbReference type="Proteomes" id="UP001066276"/>
    </source>
</evidence>
<keyword evidence="1" id="KW-0863">Zinc-finger</keyword>
<dbReference type="Proteomes" id="UP001066276">
    <property type="component" value="Chromosome 8"/>
</dbReference>
<organism evidence="3 4">
    <name type="scientific">Pleurodeles waltl</name>
    <name type="common">Iberian ribbed newt</name>
    <dbReference type="NCBI Taxonomy" id="8319"/>
    <lineage>
        <taxon>Eukaryota</taxon>
        <taxon>Metazoa</taxon>
        <taxon>Chordata</taxon>
        <taxon>Craniata</taxon>
        <taxon>Vertebrata</taxon>
        <taxon>Euteleostomi</taxon>
        <taxon>Amphibia</taxon>
        <taxon>Batrachia</taxon>
        <taxon>Caudata</taxon>
        <taxon>Salamandroidea</taxon>
        <taxon>Salamandridae</taxon>
        <taxon>Pleurodelinae</taxon>
        <taxon>Pleurodeles</taxon>
    </lineage>
</organism>
<dbReference type="InterPro" id="IPR001878">
    <property type="entry name" value="Znf_CCHC"/>
</dbReference>
<dbReference type="GO" id="GO:0008270">
    <property type="term" value="F:zinc ion binding"/>
    <property type="evidence" value="ECO:0007669"/>
    <property type="project" value="UniProtKB-KW"/>
</dbReference>
<dbReference type="InterPro" id="IPR036875">
    <property type="entry name" value="Znf_CCHC_sf"/>
</dbReference>
<evidence type="ECO:0000259" key="2">
    <source>
        <dbReference type="PROSITE" id="PS50158"/>
    </source>
</evidence>
<dbReference type="SMART" id="SM00343">
    <property type="entry name" value="ZnF_C2HC"/>
    <property type="match status" value="1"/>
</dbReference>
<feature type="domain" description="CCHC-type" evidence="2">
    <location>
        <begin position="105"/>
        <end position="119"/>
    </location>
</feature>
<gene>
    <name evidence="3" type="ORF">NDU88_003440</name>
</gene>
<reference evidence="3" key="1">
    <citation type="journal article" date="2022" name="bioRxiv">
        <title>Sequencing and chromosome-scale assembly of the giantPleurodeles waltlgenome.</title>
        <authorList>
            <person name="Brown T."/>
            <person name="Elewa A."/>
            <person name="Iarovenko S."/>
            <person name="Subramanian E."/>
            <person name="Araus A.J."/>
            <person name="Petzold A."/>
            <person name="Susuki M."/>
            <person name="Suzuki K.-i.T."/>
            <person name="Hayashi T."/>
            <person name="Toyoda A."/>
            <person name="Oliveira C."/>
            <person name="Osipova E."/>
            <person name="Leigh N.D."/>
            <person name="Simon A."/>
            <person name="Yun M.H."/>
        </authorList>
    </citation>
    <scope>NUCLEOTIDE SEQUENCE</scope>
    <source>
        <strain evidence="3">20211129_DDA</strain>
        <tissue evidence="3">Liver</tissue>
    </source>
</reference>
<sequence length="211" mass="24027">MIKSHSICWQAKPIDEVLQYAKYCSDEIELKQKKLKEKAMVMQIKAAQTGVQGALVQQISQQQGTAMFQPLVRGRGCGINMTRGPDLSTVVVQNDVQEMKKMLPCHLCGNVGHWKRECPLIVQDGVVQQSGDVNTFQTVKVPRMRALNPNVQNQLQNFQPMQQVQVPRAQVTQLQPIQQQVPMVPRQQMQIPQVPMEQQQMMLTQQVTRQK</sequence>
<evidence type="ECO:0000256" key="1">
    <source>
        <dbReference type="PROSITE-ProRule" id="PRU00047"/>
    </source>
</evidence>
<dbReference type="SUPFAM" id="SSF57756">
    <property type="entry name" value="Retrovirus zinc finger-like domains"/>
    <property type="match status" value="1"/>
</dbReference>
<accession>A0AAV7NI39</accession>
<keyword evidence="1" id="KW-0862">Zinc</keyword>